<dbReference type="OrthoDB" id="1244749at2"/>
<evidence type="ECO:0008006" key="3">
    <source>
        <dbReference type="Google" id="ProtNLM"/>
    </source>
</evidence>
<protein>
    <recommendedName>
        <fullName evidence="3">Lipoprotein</fullName>
    </recommendedName>
</protein>
<evidence type="ECO:0000313" key="2">
    <source>
        <dbReference type="Proteomes" id="UP000199072"/>
    </source>
</evidence>
<organism evidence="1 2">
    <name type="scientific">Mucilaginibacter pineti</name>
    <dbReference type="NCBI Taxonomy" id="1391627"/>
    <lineage>
        <taxon>Bacteria</taxon>
        <taxon>Pseudomonadati</taxon>
        <taxon>Bacteroidota</taxon>
        <taxon>Sphingobacteriia</taxon>
        <taxon>Sphingobacteriales</taxon>
        <taxon>Sphingobacteriaceae</taxon>
        <taxon>Mucilaginibacter</taxon>
    </lineage>
</organism>
<dbReference type="Proteomes" id="UP000199072">
    <property type="component" value="Unassembled WGS sequence"/>
</dbReference>
<evidence type="ECO:0000313" key="1">
    <source>
        <dbReference type="EMBL" id="SDD98010.1"/>
    </source>
</evidence>
<sequence>MKLTKNISISLIALATLLLSCKDKPRVDLAKLTFTEKAESVINFDDRYAGGINTVDAPLSFALQASRSSSFSFNGMNIDSANIIFQMRSDKIRKDTSLYQSGGTADQDHVANSAELHKVLQKFRADSVIYAYRVGIKTKELQSAILKELIKLYGPGIKNPGTDNGLYWNMKSQHRFAFYAPDYRWLIVVDNTHLSKTCFWDAATGNIDFGDCDMAQYKTNLFK</sequence>
<dbReference type="PROSITE" id="PS51257">
    <property type="entry name" value="PROKAR_LIPOPROTEIN"/>
    <property type="match status" value="1"/>
</dbReference>
<proteinExistence type="predicted"/>
<dbReference type="AlphaFoldDB" id="A0A1G6Z5X4"/>
<gene>
    <name evidence="1" type="ORF">SAMN05216464_103229</name>
</gene>
<reference evidence="1 2" key="1">
    <citation type="submission" date="2016-10" db="EMBL/GenBank/DDBJ databases">
        <authorList>
            <person name="de Groot N.N."/>
        </authorList>
    </citation>
    <scope>NUCLEOTIDE SEQUENCE [LARGE SCALE GENOMIC DNA]</scope>
    <source>
        <strain evidence="1 2">47C3B</strain>
    </source>
</reference>
<dbReference type="STRING" id="1391627.SAMN05216464_103229"/>
<keyword evidence="2" id="KW-1185">Reference proteome</keyword>
<dbReference type="EMBL" id="FNAI01000003">
    <property type="protein sequence ID" value="SDD98010.1"/>
    <property type="molecule type" value="Genomic_DNA"/>
</dbReference>
<dbReference type="RefSeq" id="WP_091148079.1">
    <property type="nucleotide sequence ID" value="NZ_FNAI01000003.1"/>
</dbReference>
<name>A0A1G6Z5X4_9SPHI</name>
<accession>A0A1G6Z5X4</accession>